<evidence type="ECO:0000313" key="2">
    <source>
        <dbReference type="EMBL" id="KAK2616238.1"/>
    </source>
</evidence>
<feature type="domain" description="Aminoglycoside phosphotransferase" evidence="1">
    <location>
        <begin position="68"/>
        <end position="295"/>
    </location>
</feature>
<dbReference type="Proteomes" id="UP001251528">
    <property type="component" value="Unassembled WGS sequence"/>
</dbReference>
<gene>
    <name evidence="2" type="ORF">QQS21_000873</name>
</gene>
<name>A0AAJ0G3S8_9HYPO</name>
<accession>A0AAJ0G3S8</accession>
<proteinExistence type="predicted"/>
<dbReference type="InterPro" id="IPR011009">
    <property type="entry name" value="Kinase-like_dom_sf"/>
</dbReference>
<dbReference type="Pfam" id="PF01636">
    <property type="entry name" value="APH"/>
    <property type="match status" value="1"/>
</dbReference>
<comment type="caution">
    <text evidence="2">The sequence shown here is derived from an EMBL/GenBank/DDBJ whole genome shotgun (WGS) entry which is preliminary data.</text>
</comment>
<sequence length="410" mass="46241">MSSLAARHEAFIRNILHDKFLLLSESFEIEPIETGKSNHVFLIKLIKPTLEPLDASNNLFTSPIPVGTSRLLLRIPRENVSLEDSARVRNEVAFLSLARDALSPSNVSPIPAVFGWSDSVSDSTFRWILEEWKAGETLTPERLAGFDDETQRFVLGQIATVLQSFQNYQLPQSVVSFGGLTFDDDGIIKSGISTIPCGGPFPSYREFLHGMCLWQLAASERSTHLKGWREYPKLRKRLDALFADGLDELIAKVPLQKPTLVHADLDLPNLLFDPTTHRLTAVLDFDFSHIGAPISEHLFSFLDLNALLSSEANPSGATRKWLLSGFPQKVDSKFRLGKLWDAILSDANVQRPSTIEEASHMADIWWFSQELCQAYWFMDRIVGKKSAEEIETLKSSDARKLEKYLKFWGF</sequence>
<protein>
    <recommendedName>
        <fullName evidence="1">Aminoglycoside phosphotransferase domain-containing protein</fullName>
    </recommendedName>
</protein>
<dbReference type="Gene3D" id="3.90.1200.10">
    <property type="match status" value="1"/>
</dbReference>
<evidence type="ECO:0000259" key="1">
    <source>
        <dbReference type="Pfam" id="PF01636"/>
    </source>
</evidence>
<evidence type="ECO:0000313" key="3">
    <source>
        <dbReference type="Proteomes" id="UP001251528"/>
    </source>
</evidence>
<dbReference type="SUPFAM" id="SSF56112">
    <property type="entry name" value="Protein kinase-like (PK-like)"/>
    <property type="match status" value="1"/>
</dbReference>
<organism evidence="2 3">
    <name type="scientific">Conoideocrella luteorostrata</name>
    <dbReference type="NCBI Taxonomy" id="1105319"/>
    <lineage>
        <taxon>Eukaryota</taxon>
        <taxon>Fungi</taxon>
        <taxon>Dikarya</taxon>
        <taxon>Ascomycota</taxon>
        <taxon>Pezizomycotina</taxon>
        <taxon>Sordariomycetes</taxon>
        <taxon>Hypocreomycetidae</taxon>
        <taxon>Hypocreales</taxon>
        <taxon>Clavicipitaceae</taxon>
        <taxon>Conoideocrella</taxon>
    </lineage>
</organism>
<dbReference type="PANTHER" id="PTHR21310">
    <property type="entry name" value="AMINOGLYCOSIDE PHOSPHOTRANSFERASE-RELATED-RELATED"/>
    <property type="match status" value="1"/>
</dbReference>
<dbReference type="EMBL" id="JASWJB010000008">
    <property type="protein sequence ID" value="KAK2616238.1"/>
    <property type="molecule type" value="Genomic_DNA"/>
</dbReference>
<keyword evidence="3" id="KW-1185">Reference proteome</keyword>
<dbReference type="InterPro" id="IPR002575">
    <property type="entry name" value="Aminoglycoside_PTrfase"/>
</dbReference>
<dbReference type="InterPro" id="IPR051678">
    <property type="entry name" value="AGP_Transferase"/>
</dbReference>
<reference evidence="2" key="1">
    <citation type="submission" date="2023-06" db="EMBL/GenBank/DDBJ databases">
        <title>Conoideocrella luteorostrata (Hypocreales: Clavicipitaceae), a potential biocontrol fungus for elongate hemlock scale in United States Christmas tree production areas.</title>
        <authorList>
            <person name="Barrett H."/>
            <person name="Lovett B."/>
            <person name="Macias A.M."/>
            <person name="Stajich J.E."/>
            <person name="Kasson M.T."/>
        </authorList>
    </citation>
    <scope>NUCLEOTIDE SEQUENCE</scope>
    <source>
        <strain evidence="2">ARSEF 14590</strain>
    </source>
</reference>
<dbReference type="AlphaFoldDB" id="A0AAJ0G3S8"/>